<feature type="transmembrane region" description="Helical" evidence="1">
    <location>
        <begin position="84"/>
        <end position="112"/>
    </location>
</feature>
<dbReference type="EMBL" id="PCSQ01000082">
    <property type="protein sequence ID" value="PIP52164.1"/>
    <property type="molecule type" value="Genomic_DNA"/>
</dbReference>
<accession>A0A2H0B3E8</accession>
<evidence type="ECO:0000313" key="3">
    <source>
        <dbReference type="Proteomes" id="UP000231081"/>
    </source>
</evidence>
<feature type="transmembrane region" description="Helical" evidence="1">
    <location>
        <begin position="314"/>
        <end position="333"/>
    </location>
</feature>
<gene>
    <name evidence="2" type="ORF">COX09_03090</name>
</gene>
<name>A0A2H0B3E8_9BACT</name>
<keyword evidence="1" id="KW-0812">Transmembrane</keyword>
<evidence type="ECO:0008006" key="4">
    <source>
        <dbReference type="Google" id="ProtNLM"/>
    </source>
</evidence>
<feature type="transmembrane region" description="Helical" evidence="1">
    <location>
        <begin position="267"/>
        <end position="284"/>
    </location>
</feature>
<feature type="transmembrane region" description="Helical" evidence="1">
    <location>
        <begin position="52"/>
        <end position="72"/>
    </location>
</feature>
<keyword evidence="1" id="KW-0472">Membrane</keyword>
<comment type="caution">
    <text evidence="2">The sequence shown here is derived from an EMBL/GenBank/DDBJ whole genome shotgun (WGS) entry which is preliminary data.</text>
</comment>
<dbReference type="Proteomes" id="UP000231081">
    <property type="component" value="Unassembled WGS sequence"/>
</dbReference>
<feature type="transmembrane region" description="Helical" evidence="1">
    <location>
        <begin position="143"/>
        <end position="164"/>
    </location>
</feature>
<evidence type="ECO:0000256" key="1">
    <source>
        <dbReference type="SAM" id="Phobius"/>
    </source>
</evidence>
<reference evidence="2 3" key="1">
    <citation type="submission" date="2017-09" db="EMBL/GenBank/DDBJ databases">
        <title>Depth-based differentiation of microbial function through sediment-hosted aquifers and enrichment of novel symbionts in the deep terrestrial subsurface.</title>
        <authorList>
            <person name="Probst A.J."/>
            <person name="Ladd B."/>
            <person name="Jarett J.K."/>
            <person name="Geller-Mcgrath D.E."/>
            <person name="Sieber C.M."/>
            <person name="Emerson J.B."/>
            <person name="Anantharaman K."/>
            <person name="Thomas B.C."/>
            <person name="Malmstrom R."/>
            <person name="Stieglmeier M."/>
            <person name="Klingl A."/>
            <person name="Woyke T."/>
            <person name="Ryan C.M."/>
            <person name="Banfield J.F."/>
        </authorList>
    </citation>
    <scope>NUCLEOTIDE SEQUENCE [LARGE SCALE GENOMIC DNA]</scope>
    <source>
        <strain evidence="2">CG23_combo_of_CG06-09_8_20_14_all_47_9</strain>
    </source>
</reference>
<organism evidence="2 3">
    <name type="scientific">Candidatus Beckwithbacteria bacterium CG23_combo_of_CG06-09_8_20_14_all_47_9</name>
    <dbReference type="NCBI Taxonomy" id="1974498"/>
    <lineage>
        <taxon>Bacteria</taxon>
        <taxon>Candidatus Beckwithiibacteriota</taxon>
    </lineage>
</organism>
<feature type="transmembrane region" description="Helical" evidence="1">
    <location>
        <begin position="244"/>
        <end position="260"/>
    </location>
</feature>
<protein>
    <recommendedName>
        <fullName evidence="4">Glycosyltransferase RgtA/B/C/D-like domain-containing protein</fullName>
    </recommendedName>
</protein>
<feature type="transmembrane region" description="Helical" evidence="1">
    <location>
        <begin position="118"/>
        <end position="136"/>
    </location>
</feature>
<evidence type="ECO:0000313" key="2">
    <source>
        <dbReference type="EMBL" id="PIP52164.1"/>
    </source>
</evidence>
<keyword evidence="1" id="KW-1133">Transmembrane helix</keyword>
<sequence>MIWLLVWAALTRLPYLLSQTLLFGFDQGRDALAVWNFIKTFNLPFIGAPTSIPGLFIGPGWYYFLAPAYWLFQGNPIGGAWLMFCLYLAAIILTYKFLGAMEAIIISLAPIWTQLATAAQSPYPIPLLAIILLISLKKNWHPFLIGIIVGLSFNFDSALAIFWLTLIPVLIKPKRWLWFLAGNIPAFIPQLLFELKHNFSQTRAVIAYFAAGESQQISLGKISTVNQSVMHELSLAVLPDNQELKIIGLAIILIGLVFLIKQKKIDFWRQILILTVVPVIGFWFLHYNPWYSYGLLPLAVIAVGKILRSLPKPIAWLFLLLLLINSTLKFFHFETIDKARLAQHKGFLTAKLQALDYIYTQAGDQSFTSYHYHPEIYDFAYQYLYIWQAFKGKPLPIEFSYQPGAPSYIPEKESLLKLLPSPDGRRDEPSKIFLIIEKPDNIWHYPFESWLKQIDFSEITDKKIIGPELEVWEVKY</sequence>
<dbReference type="AlphaFoldDB" id="A0A2H0B3E8"/>
<proteinExistence type="predicted"/>